<dbReference type="SUPFAM" id="SSF51395">
    <property type="entry name" value="FMN-linked oxidoreductases"/>
    <property type="match status" value="1"/>
</dbReference>
<dbReference type="InterPro" id="IPR045247">
    <property type="entry name" value="Oye-like"/>
</dbReference>
<protein>
    <submittedName>
        <fullName evidence="2">NADH:flavin oxidoreductase</fullName>
    </submittedName>
</protein>
<dbReference type="PANTHER" id="PTHR22893:SF55">
    <property type="entry name" value="OXIDOREDUCTASE-RELATED"/>
    <property type="match status" value="1"/>
</dbReference>
<gene>
    <name evidence="2" type="ORF">ACFPYJ_14090</name>
</gene>
<dbReference type="Gene3D" id="3.20.20.70">
    <property type="entry name" value="Aldolase class I"/>
    <property type="match status" value="1"/>
</dbReference>
<comment type="caution">
    <text evidence="2">The sequence shown here is derived from an EMBL/GenBank/DDBJ whole genome shotgun (WGS) entry which is preliminary data.</text>
</comment>
<dbReference type="PANTHER" id="PTHR22893">
    <property type="entry name" value="NADH OXIDOREDUCTASE-RELATED"/>
    <property type="match status" value="1"/>
</dbReference>
<dbReference type="InterPro" id="IPR001155">
    <property type="entry name" value="OxRdtase_FMN_N"/>
</dbReference>
<reference evidence="3" key="1">
    <citation type="journal article" date="2019" name="Int. J. Syst. Evol. Microbiol.">
        <title>The Global Catalogue of Microorganisms (GCM) 10K type strain sequencing project: providing services to taxonomists for standard genome sequencing and annotation.</title>
        <authorList>
            <consortium name="The Broad Institute Genomics Platform"/>
            <consortium name="The Broad Institute Genome Sequencing Center for Infectious Disease"/>
            <person name="Wu L."/>
            <person name="Ma J."/>
        </authorList>
    </citation>
    <scope>NUCLEOTIDE SEQUENCE [LARGE SCALE GENOMIC DNA]</scope>
    <source>
        <strain evidence="3">CGMCC 1.3240</strain>
    </source>
</reference>
<evidence type="ECO:0000259" key="1">
    <source>
        <dbReference type="Pfam" id="PF00724"/>
    </source>
</evidence>
<name>A0ABW0VYF7_9BACL</name>
<evidence type="ECO:0000313" key="3">
    <source>
        <dbReference type="Proteomes" id="UP001596047"/>
    </source>
</evidence>
<dbReference type="Proteomes" id="UP001596047">
    <property type="component" value="Unassembled WGS sequence"/>
</dbReference>
<feature type="domain" description="NADH:flavin oxidoreductase/NADH oxidase N-terminal" evidence="1">
    <location>
        <begin position="13"/>
        <end position="357"/>
    </location>
</feature>
<accession>A0ABW0VYF7</accession>
<evidence type="ECO:0000313" key="2">
    <source>
        <dbReference type="EMBL" id="MFC5650238.1"/>
    </source>
</evidence>
<sequence>MSNQASTHSVDLLFAPFETGKWSLKNRIVMAPMTRGFSPDGVPGQDVADYYRRRAENGVGLIVTEGTLINHPAAAGSPNWPNFHGEAALNGWAKVADAVHEAGGKIIPQLWHVGMARNIGDLPNPEALPVGPSGLSLTGEKVTEPLSVEEISKLVQAFAQAAADAKRIGFDGIELHGAHGYLIDQFFWKKTNQRTDRYGGDLVNRTQFAVEVIEACRAAVGPDFPIVLRFSQWKSSEFSAKLAETPDELAQFLAPLVKAGVDIFHCSTRRFWEPEFEGSSLNLAGWTKKLTGKPTITVGSVGLDADFTSFFQGKGADTASLDGLLERLEKDEFDLVAVGRALLNDSAWLDKIRSGRLEEIIPFTPESTKTLL</sequence>
<dbReference type="EMBL" id="JBHSOW010000047">
    <property type="protein sequence ID" value="MFC5650238.1"/>
    <property type="molecule type" value="Genomic_DNA"/>
</dbReference>
<dbReference type="CDD" id="cd04747">
    <property type="entry name" value="OYE_like_5_FMN"/>
    <property type="match status" value="1"/>
</dbReference>
<keyword evidence="3" id="KW-1185">Reference proteome</keyword>
<proteinExistence type="predicted"/>
<dbReference type="Pfam" id="PF00724">
    <property type="entry name" value="Oxidored_FMN"/>
    <property type="match status" value="1"/>
</dbReference>
<organism evidence="2 3">
    <name type="scientific">Paenibacillus solisilvae</name>
    <dbReference type="NCBI Taxonomy" id="2486751"/>
    <lineage>
        <taxon>Bacteria</taxon>
        <taxon>Bacillati</taxon>
        <taxon>Bacillota</taxon>
        <taxon>Bacilli</taxon>
        <taxon>Bacillales</taxon>
        <taxon>Paenibacillaceae</taxon>
        <taxon>Paenibacillus</taxon>
    </lineage>
</organism>
<dbReference type="RefSeq" id="WP_379188786.1">
    <property type="nucleotide sequence ID" value="NZ_JBHSOW010000047.1"/>
</dbReference>
<dbReference type="InterPro" id="IPR013785">
    <property type="entry name" value="Aldolase_TIM"/>
</dbReference>